<sequence>MYIVVENAGYVGERDVKYHTTLQLAYSWARNNYSDTELDTLHVAICREDKNGRTYEI</sequence>
<dbReference type="EMBL" id="LT670818">
    <property type="protein sequence ID" value="SHH47331.1"/>
    <property type="molecule type" value="Genomic_DNA"/>
</dbReference>
<proteinExistence type="predicted"/>
<evidence type="ECO:0000313" key="2">
    <source>
        <dbReference type="Proteomes" id="UP000190675"/>
    </source>
</evidence>
<gene>
    <name evidence="1" type="ORF">SAMN05444169_7628</name>
</gene>
<organism evidence="1 2">
    <name type="scientific">Bradyrhizobium erythrophlei</name>
    <dbReference type="NCBI Taxonomy" id="1437360"/>
    <lineage>
        <taxon>Bacteria</taxon>
        <taxon>Pseudomonadati</taxon>
        <taxon>Pseudomonadota</taxon>
        <taxon>Alphaproteobacteria</taxon>
        <taxon>Hyphomicrobiales</taxon>
        <taxon>Nitrobacteraceae</taxon>
        <taxon>Bradyrhizobium</taxon>
    </lineage>
</organism>
<accession>A0A1M5T9E1</accession>
<reference evidence="1 2" key="1">
    <citation type="submission" date="2016-11" db="EMBL/GenBank/DDBJ databases">
        <authorList>
            <person name="Jaros S."/>
            <person name="Januszkiewicz K."/>
            <person name="Wedrychowicz H."/>
        </authorList>
    </citation>
    <scope>NUCLEOTIDE SEQUENCE [LARGE SCALE GENOMIC DNA]</scope>
    <source>
        <strain evidence="1 2">GAS242</strain>
    </source>
</reference>
<dbReference type="Proteomes" id="UP000190675">
    <property type="component" value="Chromosome I"/>
</dbReference>
<evidence type="ECO:0000313" key="1">
    <source>
        <dbReference type="EMBL" id="SHH47331.1"/>
    </source>
</evidence>
<dbReference type="AlphaFoldDB" id="A0A1M5T9E1"/>
<protein>
    <submittedName>
        <fullName evidence="1">Uncharacterized protein</fullName>
    </submittedName>
</protein>
<name>A0A1M5T9E1_9BRAD</name>